<proteinExistence type="predicted"/>
<comment type="caution">
    <text evidence="1">The sequence shown here is derived from an EMBL/GenBank/DDBJ whole genome shotgun (WGS) entry which is preliminary data.</text>
</comment>
<accession>A0AAJ0LDP7</accession>
<organism evidence="1 2">
    <name type="scientific">Latilactobacillus curvatus JCM 1096 = DSM 20019</name>
    <dbReference type="NCBI Taxonomy" id="1293592"/>
    <lineage>
        <taxon>Bacteria</taxon>
        <taxon>Bacillati</taxon>
        <taxon>Bacillota</taxon>
        <taxon>Bacilli</taxon>
        <taxon>Lactobacillales</taxon>
        <taxon>Lactobacillaceae</taxon>
        <taxon>Latilactobacillus</taxon>
    </lineage>
</organism>
<dbReference type="EMBL" id="AZDL01000103">
    <property type="protein sequence ID" value="KRK87514.1"/>
    <property type="molecule type" value="Genomic_DNA"/>
</dbReference>
<reference evidence="1 2" key="1">
    <citation type="journal article" date="2015" name="Genome Announc.">
        <title>Expanding the biotechnology potential of lactobacilli through comparative genomics of 213 strains and associated genera.</title>
        <authorList>
            <person name="Sun Z."/>
            <person name="Harris H.M."/>
            <person name="McCann A."/>
            <person name="Guo C."/>
            <person name="Argimon S."/>
            <person name="Zhang W."/>
            <person name="Yang X."/>
            <person name="Jeffery I.B."/>
            <person name="Cooney J.C."/>
            <person name="Kagawa T.F."/>
            <person name="Liu W."/>
            <person name="Song Y."/>
            <person name="Salvetti E."/>
            <person name="Wrobel A."/>
            <person name="Rasinkangas P."/>
            <person name="Parkhill J."/>
            <person name="Rea M.C."/>
            <person name="O'Sullivan O."/>
            <person name="Ritari J."/>
            <person name="Douillard F.P."/>
            <person name="Paul Ross R."/>
            <person name="Yang R."/>
            <person name="Briner A.E."/>
            <person name="Felis G.E."/>
            <person name="de Vos W.M."/>
            <person name="Barrangou R."/>
            <person name="Klaenhammer T.R."/>
            <person name="Caufield P.W."/>
            <person name="Cui Y."/>
            <person name="Zhang H."/>
            <person name="O'Toole P.W."/>
        </authorList>
    </citation>
    <scope>NUCLEOTIDE SEQUENCE [LARGE SCALE GENOMIC DNA]</scope>
    <source>
        <strain evidence="1 2">DSM 20019</strain>
    </source>
</reference>
<evidence type="ECO:0000313" key="1">
    <source>
        <dbReference type="EMBL" id="KRK87514.1"/>
    </source>
</evidence>
<name>A0AAJ0LDP7_LATCU</name>
<dbReference type="AlphaFoldDB" id="A0AAJ0LDP7"/>
<evidence type="ECO:0000313" key="2">
    <source>
        <dbReference type="Proteomes" id="UP000050828"/>
    </source>
</evidence>
<protein>
    <submittedName>
        <fullName evidence="1">Uncharacterized protein</fullName>
    </submittedName>
</protein>
<sequence>MHERIDGTQGISKKMYDAAQSLDVKRIKKEIKVINNVIKECDDHYVFESEYSSDDKSLINNLNDYWQASSDLLNIEKDYLNYQIGKNDDSKNFGKEINSKLNDWNAIYDKIVN</sequence>
<gene>
    <name evidence="1" type="ORF">FC08_GL000102</name>
</gene>
<dbReference type="Proteomes" id="UP000050828">
    <property type="component" value="Unassembled WGS sequence"/>
</dbReference>